<comment type="caution">
    <text evidence="1">The sequence shown here is derived from an EMBL/GenBank/DDBJ whole genome shotgun (WGS) entry which is preliminary data.</text>
</comment>
<protein>
    <submittedName>
        <fullName evidence="1">Uncharacterized protein</fullName>
    </submittedName>
</protein>
<evidence type="ECO:0000313" key="2">
    <source>
        <dbReference type="Proteomes" id="UP001140087"/>
    </source>
</evidence>
<organism evidence="1 2">
    <name type="scientific">Coemansia helicoidea</name>
    <dbReference type="NCBI Taxonomy" id="1286919"/>
    <lineage>
        <taxon>Eukaryota</taxon>
        <taxon>Fungi</taxon>
        <taxon>Fungi incertae sedis</taxon>
        <taxon>Zoopagomycota</taxon>
        <taxon>Kickxellomycotina</taxon>
        <taxon>Kickxellomycetes</taxon>
        <taxon>Kickxellales</taxon>
        <taxon>Kickxellaceae</taxon>
        <taxon>Coemansia</taxon>
    </lineage>
</organism>
<sequence>GKAKYHRTYAARLDKVDTAAVFEQVASGTATRKAMAAQLGVPPATLGWRIDRHESKMYSGTWTDVEMAQLMELIGKSPPPYSWVRFAKRLGTKSVRQCISKYYNLRTAGQAAPMK</sequence>
<feature type="non-terminal residue" evidence="1">
    <location>
        <position position="1"/>
    </location>
</feature>
<keyword evidence="2" id="KW-1185">Reference proteome</keyword>
<evidence type="ECO:0000313" key="1">
    <source>
        <dbReference type="EMBL" id="KAJ2790784.1"/>
    </source>
</evidence>
<feature type="non-terminal residue" evidence="1">
    <location>
        <position position="115"/>
    </location>
</feature>
<reference evidence="1" key="1">
    <citation type="submission" date="2022-07" db="EMBL/GenBank/DDBJ databases">
        <title>Phylogenomic reconstructions and comparative analyses of Kickxellomycotina fungi.</title>
        <authorList>
            <person name="Reynolds N.K."/>
            <person name="Stajich J.E."/>
            <person name="Barry K."/>
            <person name="Grigoriev I.V."/>
            <person name="Crous P."/>
            <person name="Smith M.E."/>
        </authorList>
    </citation>
    <scope>NUCLEOTIDE SEQUENCE</scope>
    <source>
        <strain evidence="1">BCRC 34780</strain>
    </source>
</reference>
<name>A0ACC1KJN1_9FUNG</name>
<dbReference type="EMBL" id="JANBUN010003435">
    <property type="protein sequence ID" value="KAJ2790784.1"/>
    <property type="molecule type" value="Genomic_DNA"/>
</dbReference>
<gene>
    <name evidence="1" type="ORF">H4R21_006440</name>
</gene>
<proteinExistence type="predicted"/>
<accession>A0ACC1KJN1</accession>
<dbReference type="Proteomes" id="UP001140087">
    <property type="component" value="Unassembled WGS sequence"/>
</dbReference>